<evidence type="ECO:0000259" key="1">
    <source>
        <dbReference type="Pfam" id="PF00656"/>
    </source>
</evidence>
<dbReference type="GO" id="GO:0004197">
    <property type="term" value="F:cysteine-type endopeptidase activity"/>
    <property type="evidence" value="ECO:0007669"/>
    <property type="project" value="InterPro"/>
</dbReference>
<dbReference type="PROSITE" id="PS00018">
    <property type="entry name" value="EF_HAND_1"/>
    <property type="match status" value="1"/>
</dbReference>
<dbReference type="SUPFAM" id="SSF50998">
    <property type="entry name" value="Quinoprotein alcohol dehydrogenase-like"/>
    <property type="match status" value="1"/>
</dbReference>
<reference evidence="2 3" key="1">
    <citation type="submission" date="2019-08" db="EMBL/GenBank/DDBJ databases">
        <title>Genomes of Antarctic Bizionia species.</title>
        <authorList>
            <person name="Bowman J.P."/>
        </authorList>
    </citation>
    <scope>NUCLEOTIDE SEQUENCE [LARGE SCALE GENOMIC DNA]</scope>
    <source>
        <strain evidence="2 3">APA-1</strain>
    </source>
</reference>
<comment type="caution">
    <text evidence="2">The sequence shown here is derived from an EMBL/GenBank/DDBJ whole genome shotgun (WGS) entry which is preliminary data.</text>
</comment>
<dbReference type="InterPro" id="IPR011600">
    <property type="entry name" value="Pept_C14_caspase"/>
</dbReference>
<dbReference type="InterPro" id="IPR018247">
    <property type="entry name" value="EF_Hand_1_Ca_BS"/>
</dbReference>
<dbReference type="RefSeq" id="WP_082985949.1">
    <property type="nucleotide sequence ID" value="NZ_VSKL01000004.1"/>
</dbReference>
<dbReference type="PANTHER" id="PTHR48104:SF30">
    <property type="entry name" value="METACASPASE-1"/>
    <property type="match status" value="1"/>
</dbReference>
<dbReference type="Pfam" id="PF00656">
    <property type="entry name" value="Peptidase_C14"/>
    <property type="match status" value="1"/>
</dbReference>
<dbReference type="InterPro" id="IPR029030">
    <property type="entry name" value="Caspase-like_dom_sf"/>
</dbReference>
<dbReference type="OrthoDB" id="1492850at2"/>
<feature type="domain" description="Peptidase C14 caspase" evidence="1">
    <location>
        <begin position="919"/>
        <end position="1186"/>
    </location>
</feature>
<protein>
    <submittedName>
        <fullName evidence="2">Caspase family protein</fullName>
    </submittedName>
</protein>
<dbReference type="AlphaFoldDB" id="A0A5D0QT15"/>
<name>A0A5D0QT15_9FLAO</name>
<evidence type="ECO:0000313" key="2">
    <source>
        <dbReference type="EMBL" id="TYB72287.1"/>
    </source>
</evidence>
<dbReference type="Gene3D" id="3.40.50.1460">
    <property type="match status" value="1"/>
</dbReference>
<dbReference type="GO" id="GO:0006508">
    <property type="term" value="P:proteolysis"/>
    <property type="evidence" value="ECO:0007669"/>
    <property type="project" value="InterPro"/>
</dbReference>
<keyword evidence="3" id="KW-1185">Reference proteome</keyword>
<proteinExistence type="predicted"/>
<evidence type="ECO:0000313" key="3">
    <source>
        <dbReference type="Proteomes" id="UP000324358"/>
    </source>
</evidence>
<accession>A0A5D0QT15</accession>
<gene>
    <name evidence="2" type="ORF">ES675_11005</name>
</gene>
<dbReference type="PANTHER" id="PTHR48104">
    <property type="entry name" value="METACASPASE-4"/>
    <property type="match status" value="1"/>
</dbReference>
<dbReference type="EMBL" id="VSKL01000004">
    <property type="protein sequence ID" value="TYB72287.1"/>
    <property type="molecule type" value="Genomic_DNA"/>
</dbReference>
<dbReference type="Proteomes" id="UP000324358">
    <property type="component" value="Unassembled WGS sequence"/>
</dbReference>
<organism evidence="2 3">
    <name type="scientific">Bizionia algoritergicola</name>
    <dbReference type="NCBI Taxonomy" id="291187"/>
    <lineage>
        <taxon>Bacteria</taxon>
        <taxon>Pseudomonadati</taxon>
        <taxon>Bacteroidota</taxon>
        <taxon>Flavobacteriia</taxon>
        <taxon>Flavobacteriales</taxon>
        <taxon>Flavobacteriaceae</taxon>
        <taxon>Bizionia</taxon>
    </lineage>
</organism>
<dbReference type="GO" id="GO:0005737">
    <property type="term" value="C:cytoplasm"/>
    <property type="evidence" value="ECO:0007669"/>
    <property type="project" value="TreeGrafter"/>
</dbReference>
<dbReference type="SUPFAM" id="SSF52129">
    <property type="entry name" value="Caspase-like"/>
    <property type="match status" value="1"/>
</dbReference>
<dbReference type="InterPro" id="IPR011047">
    <property type="entry name" value="Quinoprotein_ADH-like_sf"/>
</dbReference>
<dbReference type="InterPro" id="IPR050452">
    <property type="entry name" value="Metacaspase"/>
</dbReference>
<sequence>MTIKSHVLVILFTVSSLFLYGQNAKAILQKTSATQNLYISPDDKHFMTYIGDIQSNGGITVMLWDYQSKIMIAERWFDSENGPGSGKINLLNHGKFIISTNHSLLKVDLLNNKTDTVFTTVYPEYIHAKAVVNDSLLIVSTKIYPDKENGLIYDITNNSKLYLYNLNTKTIVYQNAYEFEIPYITYSVKNNQFLISNNKGDVLLLENNLETQQEINFFRKKPARFLHLTADGYLFANSALSMDKNEYEMDIGEGVIVIKHLKKPKFEKEISFQEQEPAEQNDPYALKLLPSNLVDDIQVDSTDESIFINYGYSKLVKVDSKNLTITDISPKDFKGAIGKIILNQKSKELFVSYGEQKFIASYDNLAIYNYNSRKFTYEFSEIQGPLLNFKTLIKVSDQYVFGYSKKENNPYNLDSLRLLNPETRKTTVVNCESCLMTVNPGSETWLFYRKGYYKEKIIIVADPTKTLLKNPQTTIDIKSFKEITKADLRFKNKKVFHLTALETGFSIQGVYHYFPNSEYFLVNMRHKEKVFYAIIDNTGKTIKQFKSEYDLKWDVSNSGEFFAISDGDSGKWQNTISVFNTNSWELLWTHTIKQLYFSAVRFNMEGTKLYFKETSQSETDDEILQLKEVPIKLGVQAIKTVHSGAYYHDFIVEGQMLYLYSTDYLKQIDLITNTVVWQSRASSTSSKPALFPDLKKIVMDGGDYLAFFDTSSDQVVQYYFFDDDNQMAINQSGYYMSSSGLNSNQFGFLIGENGYPFTQFDMIFNRPDIVLGQMDVLPKDVLSLYKRAYEKRLVNSPVKVDVEALNKNEIPQINLLTKNLSFTSKTRDYEIKASFIDEKHALNSWDIWVNGVPVFGQQGQIIEGKLHDFQAEQVITLSQGNNTIQISCTNNKGLQSLKLTQSVFFDGQSEKPKTYFIGIGVSKYQDSTYNLSYAKKDALDLEHMFKTASESVETFLYLDENATKANILKLKETLQKTSVDDTVILSFSGHGLLAENQDFYCATYDIDFENPEQNGLNYTDLEWLLDGIPSRKKLVFIDACHSGTLDQDDEELVVENPTIEGETVQLTETAAAYNTKGAIGTSTIAVPLETSYTLMQSLFADLSRGNGAVVISASGGKEYALENSDWKNGAFTFAVREGIENRKADLDANGTITVYELKEYVSKTVEKLTNGLQKPTSRQENLENDFEVVSGF</sequence>